<comment type="caution">
    <text evidence="10">The sequence shown here is derived from an EMBL/GenBank/DDBJ whole genome shotgun (WGS) entry which is preliminary data.</text>
</comment>
<dbReference type="PANTHER" id="PTHR11629">
    <property type="entry name" value="VACUOLAR PROTON ATPASES"/>
    <property type="match status" value="1"/>
</dbReference>
<dbReference type="Proteomes" id="UP000766986">
    <property type="component" value="Unassembled WGS sequence"/>
</dbReference>
<evidence type="ECO:0000256" key="4">
    <source>
        <dbReference type="ARBA" id="ARBA00022692"/>
    </source>
</evidence>
<keyword evidence="7 9" id="KW-0472">Membrane</keyword>
<feature type="transmembrane region" description="Helical" evidence="9">
    <location>
        <begin position="356"/>
        <end position="379"/>
    </location>
</feature>
<organism evidence="10 11">
    <name type="scientific">Mediterranea massiliensis</name>
    <dbReference type="NCBI Taxonomy" id="1841865"/>
    <lineage>
        <taxon>Bacteria</taxon>
        <taxon>Pseudomonadati</taxon>
        <taxon>Bacteroidota</taxon>
        <taxon>Bacteroidia</taxon>
        <taxon>Bacteroidales</taxon>
        <taxon>Bacteroidaceae</taxon>
        <taxon>Mediterranea</taxon>
    </lineage>
</organism>
<evidence type="ECO:0000256" key="7">
    <source>
        <dbReference type="ARBA" id="ARBA00023136"/>
    </source>
</evidence>
<feature type="transmembrane region" description="Helical" evidence="9">
    <location>
        <begin position="408"/>
        <end position="428"/>
    </location>
</feature>
<feature type="transmembrane region" description="Helical" evidence="9">
    <location>
        <begin position="440"/>
        <end position="464"/>
    </location>
</feature>
<feature type="coiled-coil region" evidence="8">
    <location>
        <begin position="185"/>
        <end position="212"/>
    </location>
</feature>
<dbReference type="EMBL" id="JACLYZ010000028">
    <property type="protein sequence ID" value="MBM6735853.1"/>
    <property type="molecule type" value="Genomic_DNA"/>
</dbReference>
<evidence type="ECO:0000313" key="10">
    <source>
        <dbReference type="EMBL" id="MBM6735853.1"/>
    </source>
</evidence>
<reference evidence="10 11" key="1">
    <citation type="journal article" date="2021" name="Sci. Rep.">
        <title>The distribution of antibiotic resistance genes in chicken gut microbiota commensals.</title>
        <authorList>
            <person name="Juricova H."/>
            <person name="Matiasovicova J."/>
            <person name="Kubasova T."/>
            <person name="Cejkova D."/>
            <person name="Rychlik I."/>
        </authorList>
    </citation>
    <scope>NUCLEOTIDE SEQUENCE [LARGE SCALE GENOMIC DNA]</scope>
    <source>
        <strain evidence="10 11">An772</strain>
    </source>
</reference>
<proteinExistence type="inferred from homology"/>
<keyword evidence="11" id="KW-1185">Reference proteome</keyword>
<evidence type="ECO:0000256" key="1">
    <source>
        <dbReference type="ARBA" id="ARBA00004141"/>
    </source>
</evidence>
<comment type="similarity">
    <text evidence="2">Belongs to the V-ATPase 116 kDa subunit family.</text>
</comment>
<keyword evidence="6" id="KW-0406">Ion transport</keyword>
<evidence type="ECO:0000256" key="8">
    <source>
        <dbReference type="SAM" id="Coils"/>
    </source>
</evidence>
<dbReference type="InterPro" id="IPR002490">
    <property type="entry name" value="V-ATPase_116kDa_su"/>
</dbReference>
<evidence type="ECO:0000256" key="5">
    <source>
        <dbReference type="ARBA" id="ARBA00022989"/>
    </source>
</evidence>
<accession>A0ABS2E2L9</accession>
<sequence length="611" mass="69090">MITRMKKLTFLVYHKEYESFLERIRELGVVHVVERQRGEMDATLQSFLQKRTLYKNVAGEMLALADKQPLETVHADETAETLLAAYEQRQNHIQELNARLPMFDKDIAQMETWGDFDWQRIRELDKAGWHLQFYSCQERDFRLEWEEQYDLVRIQEKGGYLYFVIVSHEPVQLDLEPLRLPANSLSELRRKKEETEAQIVSATDELKAFCREQCRTMEDCCRRLQGEIDLLQVKLNSEQMAEGAVVMLEGWIPEDCEAAVVRLLDENGVYYEIRKATKEDNAPIKLKNNAFVRMYESLTKMYGMPDYGEFDPTPILAPFFSLFFAFCMGDAGYGLVLIALGFFLKKKMSKSMAGMMNLVITLGIFTTVFGAILGTFFGVNLFEIDLPEWAKIFMISGKIDGTSYDKQMLLALIIGVVHICLAMTVKAICSTVRYGFKESLSAWGWLLLVVGFVCTGGLSFFQVISAEVTSWAFIIIGSVAAIGIYLLNTWGRNVLVNIGAGVWDTYNMATGLLGDTLSYIRLYALGLAGGMLGGVFNQLAFMVNDAAGPVLGWLFCGLILVFGHALNIAMSCLSAFVHPLRLTFVEYFKNSGYEGKGEAYKPFSVVKPNNE</sequence>
<keyword evidence="4 9" id="KW-0812">Transmembrane</keyword>
<dbReference type="Pfam" id="PF01496">
    <property type="entry name" value="V_ATPase_I"/>
    <property type="match status" value="2"/>
</dbReference>
<evidence type="ECO:0000256" key="3">
    <source>
        <dbReference type="ARBA" id="ARBA00022448"/>
    </source>
</evidence>
<evidence type="ECO:0000256" key="9">
    <source>
        <dbReference type="SAM" id="Phobius"/>
    </source>
</evidence>
<feature type="transmembrane region" description="Helical" evidence="9">
    <location>
        <begin position="550"/>
        <end position="577"/>
    </location>
</feature>
<evidence type="ECO:0000256" key="2">
    <source>
        <dbReference type="ARBA" id="ARBA00009904"/>
    </source>
</evidence>
<gene>
    <name evidence="10" type="ORF">H7U35_11595</name>
</gene>
<protein>
    <submittedName>
        <fullName evidence="10">ATPase V</fullName>
    </submittedName>
</protein>
<feature type="transmembrane region" description="Helical" evidence="9">
    <location>
        <begin position="522"/>
        <end position="544"/>
    </location>
</feature>
<name>A0ABS2E2L9_9BACT</name>
<keyword evidence="8" id="KW-0175">Coiled coil</keyword>
<feature type="transmembrane region" description="Helical" evidence="9">
    <location>
        <begin position="470"/>
        <end position="487"/>
    </location>
</feature>
<comment type="subcellular location">
    <subcellularLocation>
        <location evidence="1">Membrane</location>
        <topology evidence="1">Multi-pass membrane protein</topology>
    </subcellularLocation>
</comment>
<evidence type="ECO:0000313" key="11">
    <source>
        <dbReference type="Proteomes" id="UP000766986"/>
    </source>
</evidence>
<keyword evidence="3" id="KW-0813">Transport</keyword>
<feature type="transmembrane region" description="Helical" evidence="9">
    <location>
        <begin position="319"/>
        <end position="344"/>
    </location>
</feature>
<dbReference type="RefSeq" id="WP_205096039.1">
    <property type="nucleotide sequence ID" value="NZ_JACLYZ010000028.1"/>
</dbReference>
<dbReference type="PANTHER" id="PTHR11629:SF63">
    <property type="entry name" value="V-TYPE PROTON ATPASE SUBUNIT A"/>
    <property type="match status" value="1"/>
</dbReference>
<keyword evidence="5 9" id="KW-1133">Transmembrane helix</keyword>
<evidence type="ECO:0000256" key="6">
    <source>
        <dbReference type="ARBA" id="ARBA00023065"/>
    </source>
</evidence>